<dbReference type="InterPro" id="IPR007525">
    <property type="entry name" value="FrhB_FdhB_C"/>
</dbReference>
<dbReference type="Pfam" id="PF12838">
    <property type="entry name" value="Fer4_7"/>
    <property type="match status" value="1"/>
</dbReference>
<dbReference type="EMBL" id="WDCG01000010">
    <property type="protein sequence ID" value="KAB6423432.1"/>
    <property type="molecule type" value="Genomic_DNA"/>
</dbReference>
<name>A0A3E4NGJ0_9BACE</name>
<organism evidence="6 7">
    <name type="scientific">Bacteroides xylanisolvens</name>
    <dbReference type="NCBI Taxonomy" id="371601"/>
    <lineage>
        <taxon>Bacteria</taxon>
        <taxon>Pseudomonadati</taxon>
        <taxon>Bacteroidota</taxon>
        <taxon>Bacteroidia</taxon>
        <taxon>Bacteroidales</taxon>
        <taxon>Bacteroidaceae</taxon>
        <taxon>Bacteroides</taxon>
    </lineage>
</organism>
<dbReference type="EMBL" id="QSQU01000012">
    <property type="protein sequence ID" value="RGK63112.1"/>
    <property type="molecule type" value="Genomic_DNA"/>
</dbReference>
<protein>
    <submittedName>
        <fullName evidence="6">4Fe-4S dicluster domain-containing protein</fullName>
    </submittedName>
</protein>
<evidence type="ECO:0000313" key="7">
    <source>
        <dbReference type="Proteomes" id="UP000261210"/>
    </source>
</evidence>
<proteinExistence type="predicted"/>
<dbReference type="Pfam" id="PF04432">
    <property type="entry name" value="FrhB_FdhB_C"/>
    <property type="match status" value="1"/>
</dbReference>
<evidence type="ECO:0000256" key="3">
    <source>
        <dbReference type="ARBA" id="ARBA00023014"/>
    </source>
</evidence>
<dbReference type="GO" id="GO:0051536">
    <property type="term" value="F:iron-sulfur cluster binding"/>
    <property type="evidence" value="ECO:0007669"/>
    <property type="project" value="UniProtKB-KW"/>
</dbReference>
<keyword evidence="2" id="KW-0408">Iron</keyword>
<reference evidence="5 8" key="2">
    <citation type="journal article" date="2019" name="Nat. Med.">
        <title>A library of human gut bacterial isolates paired with longitudinal multiomics data enables mechanistic microbiome research.</title>
        <authorList>
            <person name="Poyet M."/>
            <person name="Groussin M."/>
            <person name="Gibbons S.M."/>
            <person name="Avila-Pacheco J."/>
            <person name="Jiang X."/>
            <person name="Kearney S.M."/>
            <person name="Perrotta A.R."/>
            <person name="Berdy B."/>
            <person name="Zhao S."/>
            <person name="Lieberman T.D."/>
            <person name="Swanson P.K."/>
            <person name="Smith M."/>
            <person name="Roesemann S."/>
            <person name="Alexander J.E."/>
            <person name="Rich S.A."/>
            <person name="Livny J."/>
            <person name="Vlamakis H."/>
            <person name="Clish C."/>
            <person name="Bullock K."/>
            <person name="Deik A."/>
            <person name="Scott J."/>
            <person name="Pierce K.A."/>
            <person name="Xavier R.J."/>
            <person name="Alm E.J."/>
        </authorList>
    </citation>
    <scope>NUCLEOTIDE SEQUENCE [LARGE SCALE GENOMIC DNA]</scope>
    <source>
        <strain evidence="5 8">BIOML-A7</strain>
    </source>
</reference>
<dbReference type="InterPro" id="IPR052977">
    <property type="entry name" value="Polyferredoxin-like_ET"/>
</dbReference>
<keyword evidence="1" id="KW-0479">Metal-binding</keyword>
<evidence type="ECO:0000256" key="2">
    <source>
        <dbReference type="ARBA" id="ARBA00023004"/>
    </source>
</evidence>
<dbReference type="Proteomes" id="UP000261210">
    <property type="component" value="Unassembled WGS sequence"/>
</dbReference>
<accession>A0A3E4NGJ0</accession>
<dbReference type="InterPro" id="IPR017896">
    <property type="entry name" value="4Fe4S_Fe-S-bd"/>
</dbReference>
<evidence type="ECO:0000313" key="8">
    <source>
        <dbReference type="Proteomes" id="UP000471447"/>
    </source>
</evidence>
<evidence type="ECO:0000313" key="6">
    <source>
        <dbReference type="EMBL" id="RGK63112.1"/>
    </source>
</evidence>
<gene>
    <name evidence="6" type="ORF">DXD03_10070</name>
    <name evidence="5" type="ORF">GAZ26_11480</name>
</gene>
<dbReference type="AlphaFoldDB" id="A0A3E4NGJ0"/>
<dbReference type="InterPro" id="IPR017900">
    <property type="entry name" value="4Fe4S_Fe_S_CS"/>
</dbReference>
<dbReference type="PANTHER" id="PTHR43193:SF2">
    <property type="entry name" value="POLYFERREDOXIN PROTEIN FWDF"/>
    <property type="match status" value="1"/>
</dbReference>
<dbReference type="RefSeq" id="WP_117683851.1">
    <property type="nucleotide sequence ID" value="NZ_DAWCUS010000003.1"/>
</dbReference>
<dbReference type="PROSITE" id="PS51379">
    <property type="entry name" value="4FE4S_FER_2"/>
    <property type="match status" value="2"/>
</dbReference>
<comment type="caution">
    <text evidence="6">The sequence shown here is derived from an EMBL/GenBank/DDBJ whole genome shotgun (WGS) entry which is preliminary data.</text>
</comment>
<feature type="domain" description="4Fe-4S ferredoxin-type" evidence="4">
    <location>
        <begin position="48"/>
        <end position="78"/>
    </location>
</feature>
<feature type="domain" description="4Fe-4S ferredoxin-type" evidence="4">
    <location>
        <begin position="14"/>
        <end position="43"/>
    </location>
</feature>
<dbReference type="GO" id="GO:0046872">
    <property type="term" value="F:metal ion binding"/>
    <property type="evidence" value="ECO:0007669"/>
    <property type="project" value="UniProtKB-KW"/>
</dbReference>
<reference evidence="6 7" key="1">
    <citation type="submission" date="2018-08" db="EMBL/GenBank/DDBJ databases">
        <title>A genome reference for cultivated species of the human gut microbiota.</title>
        <authorList>
            <person name="Zou Y."/>
            <person name="Xue W."/>
            <person name="Luo G."/>
        </authorList>
    </citation>
    <scope>NUCLEOTIDE SEQUENCE [LARGE SCALE GENOMIC DNA]</scope>
    <source>
        <strain evidence="6 7">TF10-34</strain>
    </source>
</reference>
<dbReference type="PROSITE" id="PS00198">
    <property type="entry name" value="4FE4S_FER_1"/>
    <property type="match status" value="1"/>
</dbReference>
<evidence type="ECO:0000256" key="1">
    <source>
        <dbReference type="ARBA" id="ARBA00022723"/>
    </source>
</evidence>
<evidence type="ECO:0000259" key="4">
    <source>
        <dbReference type="PROSITE" id="PS51379"/>
    </source>
</evidence>
<dbReference type="PANTHER" id="PTHR43193">
    <property type="match status" value="1"/>
</dbReference>
<evidence type="ECO:0000313" key="5">
    <source>
        <dbReference type="EMBL" id="KAB6423432.1"/>
    </source>
</evidence>
<dbReference type="Proteomes" id="UP000471447">
    <property type="component" value="Unassembled WGS sequence"/>
</dbReference>
<dbReference type="Gene3D" id="3.30.70.20">
    <property type="match status" value="1"/>
</dbReference>
<keyword evidence="3" id="KW-0411">Iron-sulfur</keyword>
<dbReference type="SUPFAM" id="SSF54862">
    <property type="entry name" value="4Fe-4S ferredoxins"/>
    <property type="match status" value="1"/>
</dbReference>
<sequence length="427" mass="49365">MQSNKNKSIDFKSSVFTCNKLNCSGCGACAQICSKHAIDMVEDNEGFLFPILNQEKCVQCGLCDKICPEVNSHQSNVGEYKQCFAATNKDNDYSRMSATIGACTMMAEYVLSIGGYVFGVILDEDEWKAKHRCIDNYSLLQEARNSKYIQSDTGSTYSLAKQLLNKDKTVLYIGTPCQIAGLKAFLQKEYKKLYTIDLICHGVYSYRLLQKEVDYWSCKFNRGKVSNFRFRSKEKYPWIYGGVINFDISNNKSYAHIEIHGSCSPLYRCYAYSEDGINYTLRESCYSCQFRDTNRFGDITIGDAWGISKKRSELFQNKNLKKGISLILCNTHKGKFLLDHIDSQVNLVELSENEAFSQDALKSSNRMIPKERYLIYNNLDNEDWESLIEKNLHVNFTKLRTMYHIHEVKKTIKEVIKEMIFYNRWKK</sequence>